<dbReference type="Proteomes" id="UP000244677">
    <property type="component" value="Chromosome"/>
</dbReference>
<keyword evidence="1" id="KW-1133">Transmembrane helix</keyword>
<dbReference type="AlphaFoldDB" id="A0A2S1LR33"/>
<reference evidence="3 4" key="1">
    <citation type="submission" date="2017-04" db="EMBL/GenBank/DDBJ databases">
        <title>Complete genome sequence of Flavobacterium kingsejong AJ004.</title>
        <authorList>
            <person name="Lee P.C."/>
        </authorList>
    </citation>
    <scope>NUCLEOTIDE SEQUENCE [LARGE SCALE GENOMIC DNA]</scope>
    <source>
        <strain evidence="3 4">AJ004</strain>
    </source>
</reference>
<dbReference type="PANTHER" id="PTHR15032:SF4">
    <property type="entry name" value="N-ACYL-PHOSPHATIDYLETHANOLAMINE-HYDROLYZING PHOSPHOLIPASE D"/>
    <property type="match status" value="1"/>
</dbReference>
<keyword evidence="1" id="KW-0812">Transmembrane</keyword>
<dbReference type="GO" id="GO:0008270">
    <property type="term" value="F:zinc ion binding"/>
    <property type="evidence" value="ECO:0007669"/>
    <property type="project" value="InterPro"/>
</dbReference>
<organism evidence="3 4">
    <name type="scientific">Flavobacterium kingsejongi</name>
    <dbReference type="NCBI Taxonomy" id="1678728"/>
    <lineage>
        <taxon>Bacteria</taxon>
        <taxon>Pseudomonadati</taxon>
        <taxon>Bacteroidota</taxon>
        <taxon>Flavobacteriia</taxon>
        <taxon>Flavobacteriales</taxon>
        <taxon>Flavobacteriaceae</taxon>
        <taxon>Flavobacterium</taxon>
    </lineage>
</organism>
<dbReference type="EMBL" id="CP020919">
    <property type="protein sequence ID" value="AWG26122.1"/>
    <property type="molecule type" value="Genomic_DNA"/>
</dbReference>
<proteinExistence type="predicted"/>
<dbReference type="KEGG" id="fki:FK004_13235"/>
<sequence>MNTKRRILKKILMISVIVIGVLAIALFIFLQQPQFGRMPSGKRLERIQQSPNYREGKFQNLSPTPDLAECATYYSVLKEFLFQRSKRIQPVDSLPSVKINLHDLDRNGDLIVWFGHSSYFLQADGKRFLVDPVFSGSVSPLGFTNRSYKGSDVYSVADFPDIDYLLISHDHWDHLDYETVMALKSKVGKVVTGLGTGEHFEYWGYSPDNIIEMDWNEGVTLEPGFVIHATPGRHFSGRSFTRNKAIWVSFVLKTPNLNLFIGGDSGYDHHFKTIGDTYGPFDLAILECGQYDKNWKYIHMMPEEVVQAAAGLKATKFMPVHWAKFSLGLHDWDDSILRVTKAAAASQMPILTPMIGEKVPYTKVRSYTEWWKGLE</sequence>
<accession>A0A2S1LR33</accession>
<feature type="domain" description="Metallo-beta-lactamase" evidence="2">
    <location>
        <begin position="127"/>
        <end position="322"/>
    </location>
</feature>
<evidence type="ECO:0000313" key="3">
    <source>
        <dbReference type="EMBL" id="AWG26122.1"/>
    </source>
</evidence>
<dbReference type="PIRSF" id="PIRSF038896">
    <property type="entry name" value="NAPE-PLD"/>
    <property type="match status" value="1"/>
</dbReference>
<feature type="transmembrane region" description="Helical" evidence="1">
    <location>
        <begin position="12"/>
        <end position="30"/>
    </location>
</feature>
<dbReference type="GO" id="GO:0005737">
    <property type="term" value="C:cytoplasm"/>
    <property type="evidence" value="ECO:0007669"/>
    <property type="project" value="TreeGrafter"/>
</dbReference>
<protein>
    <submittedName>
        <fullName evidence="3">MBL fold metallo-hydrolase</fullName>
    </submittedName>
</protein>
<dbReference type="Gene3D" id="3.60.15.10">
    <property type="entry name" value="Ribonuclease Z/Hydroxyacylglutathione hydrolase-like"/>
    <property type="match status" value="1"/>
</dbReference>
<name>A0A2S1LR33_9FLAO</name>
<gene>
    <name evidence="3" type="ORF">FK004_13235</name>
</gene>
<dbReference type="InterPro" id="IPR001279">
    <property type="entry name" value="Metallo-B-lactamas"/>
</dbReference>
<dbReference type="GO" id="GO:0070290">
    <property type="term" value="F:N-acylphosphatidylethanolamine-specific phospholipase D activity"/>
    <property type="evidence" value="ECO:0007669"/>
    <property type="project" value="InterPro"/>
</dbReference>
<keyword evidence="1" id="KW-0472">Membrane</keyword>
<evidence type="ECO:0000259" key="2">
    <source>
        <dbReference type="Pfam" id="PF12706"/>
    </source>
</evidence>
<keyword evidence="3" id="KW-0378">Hydrolase</keyword>
<keyword evidence="4" id="KW-1185">Reference proteome</keyword>
<dbReference type="SUPFAM" id="SSF56281">
    <property type="entry name" value="Metallo-hydrolase/oxidoreductase"/>
    <property type="match status" value="1"/>
</dbReference>
<evidence type="ECO:0000313" key="4">
    <source>
        <dbReference type="Proteomes" id="UP000244677"/>
    </source>
</evidence>
<evidence type="ECO:0000256" key="1">
    <source>
        <dbReference type="SAM" id="Phobius"/>
    </source>
</evidence>
<dbReference type="Pfam" id="PF12706">
    <property type="entry name" value="Lactamase_B_2"/>
    <property type="match status" value="1"/>
</dbReference>
<dbReference type="InterPro" id="IPR036866">
    <property type="entry name" value="RibonucZ/Hydroxyglut_hydro"/>
</dbReference>
<dbReference type="PANTHER" id="PTHR15032">
    <property type="entry name" value="N-ACYL-PHOSPHATIDYLETHANOLAMINE-HYDROLYZING PHOSPHOLIPASE D"/>
    <property type="match status" value="1"/>
</dbReference>
<dbReference type="InterPro" id="IPR024884">
    <property type="entry name" value="NAPE-PLD"/>
</dbReference>